<dbReference type="Proteomes" id="UP000436468">
    <property type="component" value="Unassembled WGS sequence"/>
</dbReference>
<dbReference type="AlphaFoldDB" id="A0A844SDC0"/>
<name>A0A844SDC0_9BRAD</name>
<reference evidence="2 3" key="1">
    <citation type="submission" date="2019-12" db="EMBL/GenBank/DDBJ databases">
        <title>Draft genome sequences Bradyrhizobium cajani AMBPC1010, Bradyrhizobium pachyrhizi AMBPC1040 and Bradyrhizobium yuanmingense ALSPC3051, three plant growth promoting strains isolated from nodules of Cajanus cajan L. in Dominican Republic.</title>
        <authorList>
            <person name="Flores-Felix J.D."/>
            <person name="Araujo J."/>
            <person name="Diaz-Alcantara C."/>
            <person name="Gonzalez-Andres F."/>
            <person name="Velazquez E."/>
        </authorList>
    </citation>
    <scope>NUCLEOTIDE SEQUENCE [LARGE SCALE GENOMIC DNA]</scope>
    <source>
        <strain evidence="2 3">1040</strain>
    </source>
</reference>
<gene>
    <name evidence="2" type="ORF">GPL21_00305</name>
</gene>
<protein>
    <submittedName>
        <fullName evidence="2">Uncharacterized protein</fullName>
    </submittedName>
</protein>
<evidence type="ECO:0000313" key="3">
    <source>
        <dbReference type="Proteomes" id="UP000436468"/>
    </source>
</evidence>
<dbReference type="RefSeq" id="WP_157340337.1">
    <property type="nucleotide sequence ID" value="NZ_WQNF01000001.1"/>
</dbReference>
<comment type="caution">
    <text evidence="2">The sequence shown here is derived from an EMBL/GenBank/DDBJ whole genome shotgun (WGS) entry which is preliminary data.</text>
</comment>
<organism evidence="2 3">
    <name type="scientific">Bradyrhizobium pachyrhizi</name>
    <dbReference type="NCBI Taxonomy" id="280333"/>
    <lineage>
        <taxon>Bacteria</taxon>
        <taxon>Pseudomonadati</taxon>
        <taxon>Pseudomonadota</taxon>
        <taxon>Alphaproteobacteria</taxon>
        <taxon>Hyphomicrobiales</taxon>
        <taxon>Nitrobacteraceae</taxon>
        <taxon>Bradyrhizobium</taxon>
    </lineage>
</organism>
<feature type="region of interest" description="Disordered" evidence="1">
    <location>
        <begin position="36"/>
        <end position="60"/>
    </location>
</feature>
<keyword evidence="3" id="KW-1185">Reference proteome</keyword>
<dbReference type="EMBL" id="WQNF01000001">
    <property type="protein sequence ID" value="MVT63555.1"/>
    <property type="molecule type" value="Genomic_DNA"/>
</dbReference>
<accession>A0A844SDC0</accession>
<evidence type="ECO:0000313" key="2">
    <source>
        <dbReference type="EMBL" id="MVT63555.1"/>
    </source>
</evidence>
<sequence length="60" mass="6977">MTEYVIREVGLRQWLVFADRRSIAFCADEDEAVKAMAEHSARRRRPPETMETASRENPPV</sequence>
<proteinExistence type="predicted"/>
<evidence type="ECO:0000256" key="1">
    <source>
        <dbReference type="SAM" id="MobiDB-lite"/>
    </source>
</evidence>